<keyword evidence="4 8" id="KW-0812">Transmembrane</keyword>
<keyword evidence="3 8" id="KW-1134">Transmembrane beta strand</keyword>
<protein>
    <submittedName>
        <fullName evidence="13">SusC/RagA family TonB-linked outer membrane protein</fullName>
    </submittedName>
</protein>
<keyword evidence="2 8" id="KW-0813">Transport</keyword>
<evidence type="ECO:0000256" key="3">
    <source>
        <dbReference type="ARBA" id="ARBA00022452"/>
    </source>
</evidence>
<keyword evidence="10" id="KW-0732">Signal</keyword>
<keyword evidence="14" id="KW-1185">Reference proteome</keyword>
<proteinExistence type="inferred from homology"/>
<comment type="similarity">
    <text evidence="8 9">Belongs to the TonB-dependent receptor family.</text>
</comment>
<dbReference type="OrthoDB" id="609136at2"/>
<dbReference type="Proteomes" id="UP000253410">
    <property type="component" value="Unassembled WGS sequence"/>
</dbReference>
<dbReference type="Gene3D" id="2.60.40.1120">
    <property type="entry name" value="Carboxypeptidase-like, regulatory domain"/>
    <property type="match status" value="1"/>
</dbReference>
<dbReference type="InterPro" id="IPR039426">
    <property type="entry name" value="TonB-dep_rcpt-like"/>
</dbReference>
<evidence type="ECO:0000259" key="11">
    <source>
        <dbReference type="Pfam" id="PF00593"/>
    </source>
</evidence>
<gene>
    <name evidence="13" type="ORF">DF182_11680</name>
</gene>
<feature type="domain" description="TonB-dependent receptor plug" evidence="12">
    <location>
        <begin position="119"/>
        <end position="240"/>
    </location>
</feature>
<dbReference type="EMBL" id="QFFJ01000001">
    <property type="protein sequence ID" value="RBL93194.1"/>
    <property type="molecule type" value="Genomic_DNA"/>
</dbReference>
<dbReference type="InterPro" id="IPR037066">
    <property type="entry name" value="Plug_dom_sf"/>
</dbReference>
<dbReference type="RefSeq" id="WP_113615789.1">
    <property type="nucleotide sequence ID" value="NZ_QFFJ01000001.1"/>
</dbReference>
<dbReference type="InterPro" id="IPR023996">
    <property type="entry name" value="TonB-dep_OMP_SusC/RagA"/>
</dbReference>
<dbReference type="Pfam" id="PF13715">
    <property type="entry name" value="CarbopepD_reg_2"/>
    <property type="match status" value="1"/>
</dbReference>
<evidence type="ECO:0000313" key="14">
    <source>
        <dbReference type="Proteomes" id="UP000253410"/>
    </source>
</evidence>
<dbReference type="Pfam" id="PF07715">
    <property type="entry name" value="Plug"/>
    <property type="match status" value="1"/>
</dbReference>
<dbReference type="GO" id="GO:0009279">
    <property type="term" value="C:cell outer membrane"/>
    <property type="evidence" value="ECO:0007669"/>
    <property type="project" value="UniProtKB-SubCell"/>
</dbReference>
<accession>A0A365Y5C9</accession>
<keyword evidence="5 9" id="KW-0798">TonB box</keyword>
<dbReference type="Gene3D" id="2.170.130.10">
    <property type="entry name" value="TonB-dependent receptor, plug domain"/>
    <property type="match status" value="1"/>
</dbReference>
<evidence type="ECO:0000256" key="10">
    <source>
        <dbReference type="SAM" id="SignalP"/>
    </source>
</evidence>
<dbReference type="InterPro" id="IPR008969">
    <property type="entry name" value="CarboxyPept-like_regulatory"/>
</dbReference>
<comment type="subcellular location">
    <subcellularLocation>
        <location evidence="1 8">Cell outer membrane</location>
        <topology evidence="1 8">Multi-pass membrane protein</topology>
    </subcellularLocation>
</comment>
<evidence type="ECO:0000256" key="6">
    <source>
        <dbReference type="ARBA" id="ARBA00023136"/>
    </source>
</evidence>
<dbReference type="NCBIfam" id="TIGR04056">
    <property type="entry name" value="OMP_RagA_SusC"/>
    <property type="match status" value="1"/>
</dbReference>
<evidence type="ECO:0000256" key="7">
    <source>
        <dbReference type="ARBA" id="ARBA00023237"/>
    </source>
</evidence>
<evidence type="ECO:0000259" key="12">
    <source>
        <dbReference type="Pfam" id="PF07715"/>
    </source>
</evidence>
<evidence type="ECO:0000256" key="4">
    <source>
        <dbReference type="ARBA" id="ARBA00022692"/>
    </source>
</evidence>
<name>A0A365Y5C9_9BACT</name>
<dbReference type="Gene3D" id="2.40.170.20">
    <property type="entry name" value="TonB-dependent receptor, beta-barrel domain"/>
    <property type="match status" value="1"/>
</dbReference>
<evidence type="ECO:0000256" key="9">
    <source>
        <dbReference type="RuleBase" id="RU003357"/>
    </source>
</evidence>
<dbReference type="SUPFAM" id="SSF56935">
    <property type="entry name" value="Porins"/>
    <property type="match status" value="1"/>
</dbReference>
<feature type="domain" description="TonB-dependent receptor-like beta-barrel" evidence="11">
    <location>
        <begin position="433"/>
        <end position="799"/>
    </location>
</feature>
<reference evidence="13 14" key="1">
    <citation type="submission" date="2018-05" db="EMBL/GenBank/DDBJ databases">
        <title>Chitinophaga sp. K3CV102501T nov., isolated from isolated from a monsoon evergreen broad-leaved forest soil.</title>
        <authorList>
            <person name="Lv Y."/>
        </authorList>
    </citation>
    <scope>NUCLEOTIDE SEQUENCE [LARGE SCALE GENOMIC DNA]</scope>
    <source>
        <strain evidence="13 14">GDMCC 1.1325</strain>
    </source>
</reference>
<dbReference type="NCBIfam" id="TIGR04057">
    <property type="entry name" value="SusC_RagA_signa"/>
    <property type="match status" value="1"/>
</dbReference>
<evidence type="ECO:0000313" key="13">
    <source>
        <dbReference type="EMBL" id="RBL93194.1"/>
    </source>
</evidence>
<dbReference type="PROSITE" id="PS52016">
    <property type="entry name" value="TONB_DEPENDENT_REC_3"/>
    <property type="match status" value="1"/>
</dbReference>
<dbReference type="InterPro" id="IPR000531">
    <property type="entry name" value="Beta-barrel_TonB"/>
</dbReference>
<organism evidence="13 14">
    <name type="scientific">Chitinophaga flava</name>
    <dbReference type="NCBI Taxonomy" id="2259036"/>
    <lineage>
        <taxon>Bacteria</taxon>
        <taxon>Pseudomonadati</taxon>
        <taxon>Bacteroidota</taxon>
        <taxon>Chitinophagia</taxon>
        <taxon>Chitinophagales</taxon>
        <taxon>Chitinophagaceae</taxon>
        <taxon>Chitinophaga</taxon>
    </lineage>
</organism>
<feature type="chain" id="PRO_5016968012" evidence="10">
    <location>
        <begin position="21"/>
        <end position="1057"/>
    </location>
</feature>
<dbReference type="InterPro" id="IPR023997">
    <property type="entry name" value="TonB-dep_OMP_SusC/RagA_CS"/>
</dbReference>
<evidence type="ECO:0000256" key="2">
    <source>
        <dbReference type="ARBA" id="ARBA00022448"/>
    </source>
</evidence>
<evidence type="ECO:0000256" key="1">
    <source>
        <dbReference type="ARBA" id="ARBA00004571"/>
    </source>
</evidence>
<feature type="signal peptide" evidence="10">
    <location>
        <begin position="1"/>
        <end position="20"/>
    </location>
</feature>
<evidence type="ECO:0000256" key="8">
    <source>
        <dbReference type="PROSITE-ProRule" id="PRU01360"/>
    </source>
</evidence>
<dbReference type="Pfam" id="PF00593">
    <property type="entry name" value="TonB_dep_Rec_b-barrel"/>
    <property type="match status" value="1"/>
</dbReference>
<dbReference type="InterPro" id="IPR012910">
    <property type="entry name" value="Plug_dom"/>
</dbReference>
<keyword evidence="6 8" id="KW-0472">Membrane</keyword>
<dbReference type="SUPFAM" id="SSF49464">
    <property type="entry name" value="Carboxypeptidase regulatory domain-like"/>
    <property type="match status" value="1"/>
</dbReference>
<dbReference type="AlphaFoldDB" id="A0A365Y5C9"/>
<comment type="caution">
    <text evidence="13">The sequence shown here is derived from an EMBL/GenBank/DDBJ whole genome shotgun (WGS) entry which is preliminary data.</text>
</comment>
<keyword evidence="7 8" id="KW-0998">Cell outer membrane</keyword>
<evidence type="ECO:0000256" key="5">
    <source>
        <dbReference type="ARBA" id="ARBA00023077"/>
    </source>
</evidence>
<dbReference type="InterPro" id="IPR036942">
    <property type="entry name" value="Beta-barrel_TonB_sf"/>
</dbReference>
<sequence length="1057" mass="114984">MKKELLLWLFMCSSVLSAVAQTRTISGKVTDAKDGSALPGVTVVIKGTTKGVFTSGDGTYKMNNVPANATFVFSFVGYLTKEVPVGPGNEVDVALESDKKQLGEVVVTAVGLKRNETSLGYSVATVKPDQIQQKSEPDMLKGLQGKVAGVDIRSSQGTPGAATRINIRGNTSFYGNNEPLIIVDGIPYNNDQVTTSSQTSGGGAYSSGLSSLDPNDIASMTVLKGAAAAALYGSRASNGAIIVTTKSGSASMGKRKTEVTYSSSLSMETVASYPKYQNDFGAGSRFVYSNSNGSWGPRFGTLDSIPVWQNYLDAFPNLFPASGKIPYRAVPNNVRDLFRTGWITENSVGVNGGNEKSSISATASYLSQDGYVPHSFFNRGNLSVGGVTRLTNGLTVNANFSYSTSNQGGSIFGENQVSGATSSFARNLFLARNWNIAGLPFVDPLTGNPVSTNNAQYDNPLWAFAHNTVTTATDRYVAGLKFNYEVLPWFNLSYQIGTNINSFLRKEVVDVGSRGAEGNGQVTQQSYRFTEIESNLIGTFTPKLKNEDFGLKVLVGQNVNERTTKSQVNIGKNIIVPRSTWALTNTKSVLPSEDLFIRRRLWGLFGEVDLDYKKWLFLAVTGRNDWSSTLPSNNRSYFYPSVAVSWVFTDALKLESKVLTFGKLRASWAKVGRDADPYQLANIFRLNIPFQGQSGVMQNPNAGNPNLKPEFTQDFEVGTTLEFFDRRAALDFAWYSRLSTNQIAPLTLPPSSGFGQVIDNFGKLTNKGIEIDLNVIPIKNKNLTWSIHGVFTKNRSIVKELKPGVVRLPLAGVLDAISPFLEAGKPYGYLRGTADARDSDGKLLIDPSNGFLIPDPNQRMIGNPNPDFKTGISTTLNYKGFFLNVLFDLTRGGDIYSVTTSSLLGRGVTKDTGPAQRDNVYVIPGVYGDVNSATALLDNKGQRIPNTTAISLFEMFFGETFAINSASEWNVYDATVYTFREATLGYDFPKSWFSKTPIGSLTVTLTGRNLWYYAPFLPKYTRFNPEVGSFGSTNVQGIELSGAPTTRRFGVNVKVTF</sequence>